<dbReference type="STRING" id="1631249.BQ8794_150028"/>
<gene>
    <name evidence="1" type="ORF">BQ8794_150028</name>
</gene>
<evidence type="ECO:0000313" key="2">
    <source>
        <dbReference type="Proteomes" id="UP000188388"/>
    </source>
</evidence>
<reference evidence="2" key="1">
    <citation type="submission" date="2017-01" db="EMBL/GenBank/DDBJ databases">
        <authorList>
            <person name="Brunel B."/>
        </authorList>
    </citation>
    <scope>NUCLEOTIDE SEQUENCE [LARGE SCALE GENOMIC DNA]</scope>
</reference>
<accession>A0A1R3V6F0</accession>
<sequence length="55" mass="6149">MKRVVKIGGIQRLPFTKICPEKAANGAFWGYSASVARTDYKGCLWASRQPYPENS</sequence>
<evidence type="ECO:0000313" key="1">
    <source>
        <dbReference type="EMBL" id="SIT54346.1"/>
    </source>
</evidence>
<name>A0A1R3V6F0_9HYPH</name>
<organism evidence="1 2">
    <name type="scientific">Mesorhizobium prunaredense</name>
    <dbReference type="NCBI Taxonomy" id="1631249"/>
    <lineage>
        <taxon>Bacteria</taxon>
        <taxon>Pseudomonadati</taxon>
        <taxon>Pseudomonadota</taxon>
        <taxon>Alphaproteobacteria</taxon>
        <taxon>Hyphomicrobiales</taxon>
        <taxon>Phyllobacteriaceae</taxon>
        <taxon>Mesorhizobium</taxon>
    </lineage>
</organism>
<dbReference type="EMBL" id="FTPD01000007">
    <property type="protein sequence ID" value="SIT54346.1"/>
    <property type="molecule type" value="Genomic_DNA"/>
</dbReference>
<protein>
    <submittedName>
        <fullName evidence="1">Uncharacterized protein</fullName>
    </submittedName>
</protein>
<proteinExistence type="predicted"/>
<dbReference type="Proteomes" id="UP000188388">
    <property type="component" value="Unassembled WGS sequence"/>
</dbReference>
<dbReference type="AlphaFoldDB" id="A0A1R3V6F0"/>
<keyword evidence="2" id="KW-1185">Reference proteome</keyword>